<name>A0A099NQW8_PICKU</name>
<organism evidence="1 2">
    <name type="scientific">Pichia kudriavzevii</name>
    <name type="common">Yeast</name>
    <name type="synonym">Issatchenkia orientalis</name>
    <dbReference type="NCBI Taxonomy" id="4909"/>
    <lineage>
        <taxon>Eukaryota</taxon>
        <taxon>Fungi</taxon>
        <taxon>Dikarya</taxon>
        <taxon>Ascomycota</taxon>
        <taxon>Saccharomycotina</taxon>
        <taxon>Pichiomycetes</taxon>
        <taxon>Pichiales</taxon>
        <taxon>Pichiaceae</taxon>
        <taxon>Pichia</taxon>
    </lineage>
</organism>
<gene>
    <name evidence="1" type="ORF">JL09_g5946</name>
</gene>
<reference evidence="2" key="1">
    <citation type="journal article" date="2014" name="Microb. Cell Fact.">
        <title>Exploiting Issatchenkia orientalis SD108 for succinic acid production.</title>
        <authorList>
            <person name="Xiao H."/>
            <person name="Shao Z."/>
            <person name="Jiang Y."/>
            <person name="Dole S."/>
            <person name="Zhao H."/>
        </authorList>
    </citation>
    <scope>NUCLEOTIDE SEQUENCE [LARGE SCALE GENOMIC DNA]</scope>
    <source>
        <strain evidence="2">SD108</strain>
    </source>
</reference>
<evidence type="ECO:0000313" key="1">
    <source>
        <dbReference type="EMBL" id="KGK34905.1"/>
    </source>
</evidence>
<dbReference type="AlphaFoldDB" id="A0A099NQW8"/>
<dbReference type="HOGENOM" id="CLU_3419433_0_0_1"/>
<proteinExistence type="predicted"/>
<dbReference type="Proteomes" id="UP000029867">
    <property type="component" value="Unassembled WGS sequence"/>
</dbReference>
<dbReference type="EMBL" id="JQFK01001166">
    <property type="protein sequence ID" value="KGK34905.1"/>
    <property type="molecule type" value="Genomic_DNA"/>
</dbReference>
<sequence length="25" mass="2958">MFEDLVVTQGEFDKNVIPQKNYKNT</sequence>
<protein>
    <submittedName>
        <fullName evidence="1">Uncharacterized protein</fullName>
    </submittedName>
</protein>
<evidence type="ECO:0000313" key="2">
    <source>
        <dbReference type="Proteomes" id="UP000029867"/>
    </source>
</evidence>
<comment type="caution">
    <text evidence="1">The sequence shown here is derived from an EMBL/GenBank/DDBJ whole genome shotgun (WGS) entry which is preliminary data.</text>
</comment>
<accession>A0A099NQW8</accession>